<evidence type="ECO:0000313" key="1">
    <source>
        <dbReference type="EMBL" id="RKR80963.1"/>
    </source>
</evidence>
<keyword evidence="2" id="KW-1185">Reference proteome</keyword>
<protein>
    <submittedName>
        <fullName evidence="1">Uncharacterized protein</fullName>
    </submittedName>
</protein>
<name>A0A495IWS5_9SPHI</name>
<dbReference type="Proteomes" id="UP000268007">
    <property type="component" value="Unassembled WGS sequence"/>
</dbReference>
<comment type="caution">
    <text evidence="1">The sequence shown here is derived from an EMBL/GenBank/DDBJ whole genome shotgun (WGS) entry which is preliminary data.</text>
</comment>
<organism evidence="1 2">
    <name type="scientific">Mucilaginibacter gracilis</name>
    <dbReference type="NCBI Taxonomy" id="423350"/>
    <lineage>
        <taxon>Bacteria</taxon>
        <taxon>Pseudomonadati</taxon>
        <taxon>Bacteroidota</taxon>
        <taxon>Sphingobacteriia</taxon>
        <taxon>Sphingobacteriales</taxon>
        <taxon>Sphingobacteriaceae</taxon>
        <taxon>Mucilaginibacter</taxon>
    </lineage>
</organism>
<dbReference type="EMBL" id="RBKU01000001">
    <property type="protein sequence ID" value="RKR80963.1"/>
    <property type="molecule type" value="Genomic_DNA"/>
</dbReference>
<proteinExistence type="predicted"/>
<gene>
    <name evidence="1" type="ORF">BDD43_1102</name>
</gene>
<accession>A0A495IWS5</accession>
<dbReference type="RefSeq" id="WP_008507831.1">
    <property type="nucleotide sequence ID" value="NZ_RBKU01000001.1"/>
</dbReference>
<evidence type="ECO:0000313" key="2">
    <source>
        <dbReference type="Proteomes" id="UP000268007"/>
    </source>
</evidence>
<dbReference type="AlphaFoldDB" id="A0A495IWS5"/>
<reference evidence="1 2" key="1">
    <citation type="submission" date="2018-10" db="EMBL/GenBank/DDBJ databases">
        <title>Genomic Encyclopedia of Archaeal and Bacterial Type Strains, Phase II (KMG-II): from individual species to whole genera.</title>
        <authorList>
            <person name="Goeker M."/>
        </authorList>
    </citation>
    <scope>NUCLEOTIDE SEQUENCE [LARGE SCALE GENOMIC DNA]</scope>
    <source>
        <strain evidence="1 2">DSM 18602</strain>
    </source>
</reference>
<sequence length="46" mass="5536">MKTIQVELYVFSELESKIRDKVLIDHLYINVEDNWWEAVQQNKGVN</sequence>